<sequence>MQAPIVVLTGGSGSGKTTIAHKIEAEHPEITVLRFDSIGIPSPEVMATYGDGHQPGGAWQRAMTLEWFDKIADVLALGQPVLFEGQMRIAFVREALQTSGITDARVICVECDDTTRSARLTDDRLQPELASEAMMGWSRYLHQEAVEEGYEVFDTRGLSPAESTAHVLAAFRLG</sequence>
<dbReference type="OrthoDB" id="359078at2"/>
<proteinExistence type="predicted"/>
<keyword evidence="2" id="KW-1185">Reference proteome</keyword>
<evidence type="ECO:0000313" key="2">
    <source>
        <dbReference type="Proteomes" id="UP000253606"/>
    </source>
</evidence>
<name>A0A2Z5FSC1_9BACT</name>
<reference evidence="1 2" key="1">
    <citation type="journal article" date="2018" name="Front. Microbiol.">
        <title>Hydrolytic Capabilities as a Key to Environmental Success: Chitinolytic and Cellulolytic Acidobacteria From Acidic Sub-arctic Soils and Boreal Peatlands.</title>
        <authorList>
            <person name="Belova S.E."/>
            <person name="Ravin N.V."/>
            <person name="Pankratov T.A."/>
            <person name="Rakitin A.L."/>
            <person name="Ivanova A.A."/>
            <person name="Beletsky A.V."/>
            <person name="Mardanov A.V."/>
            <person name="Sinninghe Damste J.S."/>
            <person name="Dedysh S.N."/>
        </authorList>
    </citation>
    <scope>NUCLEOTIDE SEQUENCE [LARGE SCALE GENOMIC DNA]</scope>
    <source>
        <strain evidence="1 2">SBC82</strain>
    </source>
</reference>
<dbReference type="InterPro" id="IPR027417">
    <property type="entry name" value="P-loop_NTPase"/>
</dbReference>
<dbReference type="Gene3D" id="3.40.50.300">
    <property type="entry name" value="P-loop containing nucleotide triphosphate hydrolases"/>
    <property type="match status" value="1"/>
</dbReference>
<dbReference type="Proteomes" id="UP000253606">
    <property type="component" value="Chromosome"/>
</dbReference>
<organism evidence="1 2">
    <name type="scientific">Acidisarcina polymorpha</name>
    <dbReference type="NCBI Taxonomy" id="2211140"/>
    <lineage>
        <taxon>Bacteria</taxon>
        <taxon>Pseudomonadati</taxon>
        <taxon>Acidobacteriota</taxon>
        <taxon>Terriglobia</taxon>
        <taxon>Terriglobales</taxon>
        <taxon>Acidobacteriaceae</taxon>
        <taxon>Acidisarcina</taxon>
    </lineage>
</organism>
<protein>
    <submittedName>
        <fullName evidence="1">Uncharacterized protein</fullName>
    </submittedName>
</protein>
<gene>
    <name evidence="1" type="ORF">ACPOL_0328</name>
</gene>
<dbReference type="EMBL" id="CP030840">
    <property type="protein sequence ID" value="AXC09711.1"/>
    <property type="molecule type" value="Genomic_DNA"/>
</dbReference>
<dbReference type="AlphaFoldDB" id="A0A2Z5FSC1"/>
<dbReference type="RefSeq" id="WP_150132865.1">
    <property type="nucleotide sequence ID" value="NZ_CP030840.1"/>
</dbReference>
<accession>A0A2Z5FSC1</accession>
<dbReference type="KEGG" id="abas:ACPOL_0328"/>
<evidence type="ECO:0000313" key="1">
    <source>
        <dbReference type="EMBL" id="AXC09711.1"/>
    </source>
</evidence>
<dbReference type="CDD" id="cd02019">
    <property type="entry name" value="NK"/>
    <property type="match status" value="1"/>
</dbReference>
<dbReference type="SUPFAM" id="SSF52540">
    <property type="entry name" value="P-loop containing nucleoside triphosphate hydrolases"/>
    <property type="match status" value="1"/>
</dbReference>